<proteinExistence type="predicted"/>
<evidence type="ECO:0000313" key="1">
    <source>
        <dbReference type="EMBL" id="PWN47827.1"/>
    </source>
</evidence>
<keyword evidence="1" id="KW-0645">Protease</keyword>
<gene>
    <name evidence="1" type="ORF">IE53DRAFT_227747</name>
</gene>
<accession>A0ACD0NPU8</accession>
<dbReference type="Proteomes" id="UP000245626">
    <property type="component" value="Unassembled WGS sequence"/>
</dbReference>
<sequence length="522" mass="57397">MFSMNATPLTLLLSALLLSTKTSAEPVSGEASSKSLQVTHNPYASLWNENEEDIAAFLRPRWKTSKLANFRKRELSHYGEGLATGKNRSKRSRGKQCSSDNGGLIQDVIDGTIHGLKHFIHHGWKHDEEWGVALMKAENSEMDNEFLVEVEFGTPKKRTKKQVLKMVFDTGSPDTWVYSPACCYAEDHTFFDPSKSRTFSNRTVVDGKPTRAPDGTPGQKFDASYGSGSTLGYMGIDTVSFSNERIQVENQTIALATSLTASRASRAMEGLMGLSAGIGSVQDGATTTPFEAMSKAGQLNQTYLSCTLVKADRETGKNGGGQYVLGEIDSSRLKGEITWTPVRSAYFWGTYFDRMSIGDVVLSQPPATTAAPIRYMIDTGSAVINLPSAMARKANQQIQGSFYTNSSQVSQHWLVPCETGTVRYERSLPETKRNKPLSIQIEGTNFTVPVEDLVFYPNSPIPSKYTGGKKNLCYSAIQEGPEEISILGLTFIKNHVVVFDQGGQTLSNRRMGVGKRSDIRYD</sequence>
<organism evidence="1 2">
    <name type="scientific">Violaceomyces palustris</name>
    <dbReference type="NCBI Taxonomy" id="1673888"/>
    <lineage>
        <taxon>Eukaryota</taxon>
        <taxon>Fungi</taxon>
        <taxon>Dikarya</taxon>
        <taxon>Basidiomycota</taxon>
        <taxon>Ustilaginomycotina</taxon>
        <taxon>Ustilaginomycetes</taxon>
        <taxon>Violaceomycetales</taxon>
        <taxon>Violaceomycetaceae</taxon>
        <taxon>Violaceomyces</taxon>
    </lineage>
</organism>
<keyword evidence="2" id="KW-1185">Reference proteome</keyword>
<name>A0ACD0NPU8_9BASI</name>
<evidence type="ECO:0000313" key="2">
    <source>
        <dbReference type="Proteomes" id="UP000245626"/>
    </source>
</evidence>
<protein>
    <submittedName>
        <fullName evidence="1">Acid protease</fullName>
    </submittedName>
</protein>
<dbReference type="EMBL" id="KZ820329">
    <property type="protein sequence ID" value="PWN47827.1"/>
    <property type="molecule type" value="Genomic_DNA"/>
</dbReference>
<keyword evidence="1" id="KW-0378">Hydrolase</keyword>
<reference evidence="1 2" key="1">
    <citation type="journal article" date="2018" name="Mol. Biol. Evol.">
        <title>Broad Genomic Sampling Reveals a Smut Pathogenic Ancestry of the Fungal Clade Ustilaginomycotina.</title>
        <authorList>
            <person name="Kijpornyongpan T."/>
            <person name="Mondo S.J."/>
            <person name="Barry K."/>
            <person name="Sandor L."/>
            <person name="Lee J."/>
            <person name="Lipzen A."/>
            <person name="Pangilinan J."/>
            <person name="LaButti K."/>
            <person name="Hainaut M."/>
            <person name="Henrissat B."/>
            <person name="Grigoriev I.V."/>
            <person name="Spatafora J.W."/>
            <person name="Aime M.C."/>
        </authorList>
    </citation>
    <scope>NUCLEOTIDE SEQUENCE [LARGE SCALE GENOMIC DNA]</scope>
    <source>
        <strain evidence="1 2">SA 807</strain>
    </source>
</reference>